<dbReference type="RefSeq" id="WP_167299094.1">
    <property type="nucleotide sequence ID" value="NZ_JAASQV010000001.1"/>
</dbReference>
<dbReference type="Proteomes" id="UP000564677">
    <property type="component" value="Unassembled WGS sequence"/>
</dbReference>
<proteinExistence type="predicted"/>
<dbReference type="AlphaFoldDB" id="A0A7X5UYV3"/>
<organism evidence="1 2">
    <name type="scientific">Sphingomonas leidyi</name>
    <dbReference type="NCBI Taxonomy" id="68569"/>
    <lineage>
        <taxon>Bacteria</taxon>
        <taxon>Pseudomonadati</taxon>
        <taxon>Pseudomonadota</taxon>
        <taxon>Alphaproteobacteria</taxon>
        <taxon>Sphingomonadales</taxon>
        <taxon>Sphingomonadaceae</taxon>
        <taxon>Sphingomonas</taxon>
    </lineage>
</organism>
<protein>
    <submittedName>
        <fullName evidence="1">Uncharacterized protein</fullName>
    </submittedName>
</protein>
<reference evidence="1 2" key="1">
    <citation type="submission" date="2020-03" db="EMBL/GenBank/DDBJ databases">
        <title>Genomic Encyclopedia of Type Strains, Phase IV (KMG-IV): sequencing the most valuable type-strain genomes for metagenomic binning, comparative biology and taxonomic classification.</title>
        <authorList>
            <person name="Goeker M."/>
        </authorList>
    </citation>
    <scope>NUCLEOTIDE SEQUENCE [LARGE SCALE GENOMIC DNA]</scope>
    <source>
        <strain evidence="1 2">DSM 4733</strain>
    </source>
</reference>
<dbReference type="EMBL" id="JAASQV010000001">
    <property type="protein sequence ID" value="NIJ64762.1"/>
    <property type="molecule type" value="Genomic_DNA"/>
</dbReference>
<name>A0A7X5UYV3_9SPHN</name>
<keyword evidence="2" id="KW-1185">Reference proteome</keyword>
<evidence type="ECO:0000313" key="2">
    <source>
        <dbReference type="Proteomes" id="UP000564677"/>
    </source>
</evidence>
<sequence length="158" mass="16845">MTAMAGEKDLPIVPNLKALLAADGVARTVPGRKLVRPRPTTFMPIAYRGLEGGGIRALPTTSLPQEPIRLTTDFSIAELRARPLRHLAAFDTGADATSARGGSWAVYDILSDYRKPRFRRSAFSTMLVLRIDGEEGSAPLSVGGGGVASAIWQVMPGN</sequence>
<comment type="caution">
    <text evidence="1">The sequence shown here is derived from an EMBL/GenBank/DDBJ whole genome shotgun (WGS) entry which is preliminary data.</text>
</comment>
<evidence type="ECO:0000313" key="1">
    <source>
        <dbReference type="EMBL" id="NIJ64762.1"/>
    </source>
</evidence>
<gene>
    <name evidence="1" type="ORF">FHR20_001693</name>
</gene>
<accession>A0A7X5UYV3</accession>